<gene>
    <name evidence="7" type="ORF">Daura_15630</name>
</gene>
<evidence type="ECO:0000256" key="2">
    <source>
        <dbReference type="ARBA" id="ARBA00022475"/>
    </source>
</evidence>
<evidence type="ECO:0000313" key="8">
    <source>
        <dbReference type="Proteomes" id="UP001058003"/>
    </source>
</evidence>
<organism evidence="7 8">
    <name type="scientific">Dactylosporangium aurantiacum</name>
    <dbReference type="NCBI Taxonomy" id="35754"/>
    <lineage>
        <taxon>Bacteria</taxon>
        <taxon>Bacillati</taxon>
        <taxon>Actinomycetota</taxon>
        <taxon>Actinomycetes</taxon>
        <taxon>Micromonosporales</taxon>
        <taxon>Micromonosporaceae</taxon>
        <taxon>Dactylosporangium</taxon>
    </lineage>
</organism>
<protein>
    <submittedName>
        <fullName evidence="7">ABC transporter permease</fullName>
    </submittedName>
</protein>
<evidence type="ECO:0000256" key="1">
    <source>
        <dbReference type="ARBA" id="ARBA00004651"/>
    </source>
</evidence>
<accession>A0A9Q9IQA9</accession>
<feature type="transmembrane region" description="Helical" evidence="6">
    <location>
        <begin position="144"/>
        <end position="161"/>
    </location>
</feature>
<dbReference type="Proteomes" id="UP001058003">
    <property type="component" value="Chromosome"/>
</dbReference>
<evidence type="ECO:0000256" key="3">
    <source>
        <dbReference type="ARBA" id="ARBA00022692"/>
    </source>
</evidence>
<evidence type="ECO:0000256" key="5">
    <source>
        <dbReference type="ARBA" id="ARBA00023136"/>
    </source>
</evidence>
<dbReference type="KEGG" id="daur:Daura_15630"/>
<keyword evidence="2" id="KW-1003">Cell membrane</keyword>
<evidence type="ECO:0000256" key="6">
    <source>
        <dbReference type="SAM" id="Phobius"/>
    </source>
</evidence>
<name>A0A9Q9IQA9_9ACTN</name>
<keyword evidence="3 6" id="KW-0812">Transmembrane</keyword>
<feature type="transmembrane region" description="Helical" evidence="6">
    <location>
        <begin position="235"/>
        <end position="255"/>
    </location>
</feature>
<dbReference type="AlphaFoldDB" id="A0A9Q9IQA9"/>
<evidence type="ECO:0000313" key="7">
    <source>
        <dbReference type="EMBL" id="UWZ57454.1"/>
    </source>
</evidence>
<keyword evidence="5 6" id="KW-0472">Membrane</keyword>
<evidence type="ECO:0000256" key="4">
    <source>
        <dbReference type="ARBA" id="ARBA00022989"/>
    </source>
</evidence>
<sequence length="350" mass="35597">MPAPERSGGDGVTAPPAPAKTRSIRLKASAAGPARGVYIALALTLVIGWIVVAIDGGSLFNQSTVVSLLHVATGLGLVAVGQTLVILAGSLDLSVAYVISISTLVAAETMAGSDGNILPALGLVLLVAAAIGLLNGLLVTKLRINAFIATVGVGLLLKGYLDNGYDGPAGKTAPAFVQSLGYQRIGPVPVAFLLLLAVAVAAWFAVRNTRFGHHLIAVGGDPDVARLSGVRNDRILIVAHVLCALCSGLAGIYLASRLGSGAPRVGVEGLYDLESIAAVVLGGTALAGGRGGVLGTVGGVLLLASIDSIFNQLEVDAFFKQVIRGVIIIAAVAVYARRMHRRRNSRKAAA</sequence>
<comment type="subcellular location">
    <subcellularLocation>
        <location evidence="1">Cell membrane</location>
        <topology evidence="1">Multi-pass membrane protein</topology>
    </subcellularLocation>
</comment>
<feature type="transmembrane region" description="Helical" evidence="6">
    <location>
        <begin position="117"/>
        <end position="137"/>
    </location>
</feature>
<dbReference type="InterPro" id="IPR001851">
    <property type="entry name" value="ABC_transp_permease"/>
</dbReference>
<dbReference type="Pfam" id="PF02653">
    <property type="entry name" value="BPD_transp_2"/>
    <property type="match status" value="1"/>
</dbReference>
<feature type="transmembrane region" description="Helical" evidence="6">
    <location>
        <begin position="318"/>
        <end position="336"/>
    </location>
</feature>
<proteinExistence type="predicted"/>
<dbReference type="GO" id="GO:0005886">
    <property type="term" value="C:plasma membrane"/>
    <property type="evidence" value="ECO:0007669"/>
    <property type="project" value="UniProtKB-SubCell"/>
</dbReference>
<feature type="transmembrane region" description="Helical" evidence="6">
    <location>
        <begin position="181"/>
        <end position="206"/>
    </location>
</feature>
<dbReference type="EMBL" id="CP073767">
    <property type="protein sequence ID" value="UWZ57454.1"/>
    <property type="molecule type" value="Genomic_DNA"/>
</dbReference>
<dbReference type="PANTHER" id="PTHR32196">
    <property type="entry name" value="ABC TRANSPORTER PERMEASE PROTEIN YPHD-RELATED-RELATED"/>
    <property type="match status" value="1"/>
</dbReference>
<feature type="transmembrane region" description="Helical" evidence="6">
    <location>
        <begin position="66"/>
        <end position="87"/>
    </location>
</feature>
<dbReference type="CDD" id="cd06579">
    <property type="entry name" value="TM_PBP1_transp_AraH_like"/>
    <property type="match status" value="1"/>
</dbReference>
<keyword evidence="8" id="KW-1185">Reference proteome</keyword>
<feature type="transmembrane region" description="Helical" evidence="6">
    <location>
        <begin position="36"/>
        <end position="54"/>
    </location>
</feature>
<reference evidence="7" key="1">
    <citation type="submission" date="2021-04" db="EMBL/GenBank/DDBJ databases">
        <title>Dactylosporangium aurantiacum NRRL B-8018 full assembly.</title>
        <authorList>
            <person name="Hartkoorn R.C."/>
            <person name="Beaudoing E."/>
            <person name="Hot D."/>
        </authorList>
    </citation>
    <scope>NUCLEOTIDE SEQUENCE</scope>
    <source>
        <strain evidence="7">NRRL B-8018</strain>
    </source>
</reference>
<keyword evidence="4 6" id="KW-1133">Transmembrane helix</keyword>
<dbReference type="GO" id="GO:0022857">
    <property type="term" value="F:transmembrane transporter activity"/>
    <property type="evidence" value="ECO:0007669"/>
    <property type="project" value="InterPro"/>
</dbReference>
<dbReference type="OrthoDB" id="9808136at2"/>